<sequence>MKNPLHKRLPRQLKSEFGKYVVIFLLLIGSIGFISGFLVAANSIKKTYDNSFSVYNIENGNFEMLSPLSDEAINEIENQEKISIYNNYYIEEDTDTNLNDKYDSTLRIFKDRKKVNKVCLMEGKKPDNKDEIAIDRMYANNNDVEVGDYIKVSDKKLKVTGFVALSDYSALFSNNGDLMFDAVKFGVAIMTDDGYNQFGDEHKFYSYSWKYDKEPSTEKKEKKVSDKLLEVIASKGIVKNFIPRYTNNAINFTGDDVGSDRGMMIALLYILIVIIAFIFAVTITNTINKEATIIGTLRASGYSKREITAHYMEIPLIVTIISAIIGNILGYTVFKYVCVGMYYGSYSLPTYTTVWSAEAFVLTTLVPFIIMLVVNYVFIRKKLRLSPMKFIRNDLSTSKKKKAIRLPHFKFFNRFRIRVIIQNRYNYLTLFVGIVFANLLLLFGLMLPALLDSYNDSIIEHMAAKYQYVLKAPLETETKDVEKYFMSTVEKTGDNGEKDDISVYGISDDSKYLSMNFERGKVYVSDVFADKYRLKKGDKFTLKESYGTKKHTFEIGGVYEYPIGLTIFMNEKDFCKEFNVKDNEFTGYFSNVKIKDIEQEYIYSVITQDDLTKMARQMDVSMGSMMNMVNIVSVILSMLVMYLLIKLVIEKNSLSISMVKILGYDNNEIRKLYLTATTWVVIACVALSIPVVVWIIKDLIYRPMMMEMKGWIILKMDPIVYGEMFILGMLAYAVVSFLEFRKIKKIPMTDALKNVE</sequence>
<evidence type="ECO:0000256" key="5">
    <source>
        <dbReference type="ARBA" id="ARBA00023136"/>
    </source>
</evidence>
<evidence type="ECO:0000256" key="1">
    <source>
        <dbReference type="ARBA" id="ARBA00004651"/>
    </source>
</evidence>
<protein>
    <submittedName>
        <fullName evidence="8">ABC transporter permease</fullName>
    </submittedName>
</protein>
<keyword evidence="2" id="KW-1003">Cell membrane</keyword>
<proteinExistence type="predicted"/>
<dbReference type="InterPro" id="IPR003838">
    <property type="entry name" value="ABC3_permease_C"/>
</dbReference>
<keyword evidence="5 6" id="KW-0472">Membrane</keyword>
<comment type="caution">
    <text evidence="8">The sequence shown here is derived from an EMBL/GenBank/DDBJ whole genome shotgun (WGS) entry which is preliminary data.</text>
</comment>
<feature type="transmembrane region" description="Helical" evidence="6">
    <location>
        <begin position="672"/>
        <end position="696"/>
    </location>
</feature>
<feature type="transmembrane region" description="Helical" evidence="6">
    <location>
        <begin position="263"/>
        <end position="283"/>
    </location>
</feature>
<organism evidence="8 9">
    <name type="scientific">Eubacterium album</name>
    <dbReference type="NCBI Taxonomy" id="2978477"/>
    <lineage>
        <taxon>Bacteria</taxon>
        <taxon>Bacillati</taxon>
        <taxon>Bacillota</taxon>
        <taxon>Clostridia</taxon>
        <taxon>Eubacteriales</taxon>
        <taxon>Eubacteriaceae</taxon>
        <taxon>Eubacterium</taxon>
    </lineage>
</organism>
<name>A0ABT2M0Q1_9FIRM</name>
<feature type="domain" description="ABC3 transporter permease C-terminal" evidence="7">
    <location>
        <begin position="628"/>
        <end position="747"/>
    </location>
</feature>
<feature type="transmembrane region" description="Helical" evidence="6">
    <location>
        <begin position="628"/>
        <end position="649"/>
    </location>
</feature>
<feature type="transmembrane region" description="Helical" evidence="6">
    <location>
        <begin position="719"/>
        <end position="738"/>
    </location>
</feature>
<keyword evidence="4 6" id="KW-1133">Transmembrane helix</keyword>
<dbReference type="EMBL" id="JAODBU010000007">
    <property type="protein sequence ID" value="MCT7399100.1"/>
    <property type="molecule type" value="Genomic_DNA"/>
</dbReference>
<keyword evidence="3 6" id="KW-0812">Transmembrane</keyword>
<feature type="domain" description="ABC3 transporter permease C-terminal" evidence="7">
    <location>
        <begin position="266"/>
        <end position="380"/>
    </location>
</feature>
<feature type="transmembrane region" description="Helical" evidence="6">
    <location>
        <begin position="354"/>
        <end position="379"/>
    </location>
</feature>
<feature type="transmembrane region" description="Helical" evidence="6">
    <location>
        <begin position="425"/>
        <end position="447"/>
    </location>
</feature>
<evidence type="ECO:0000259" key="7">
    <source>
        <dbReference type="Pfam" id="PF02687"/>
    </source>
</evidence>
<feature type="transmembrane region" description="Helical" evidence="6">
    <location>
        <begin position="314"/>
        <end position="334"/>
    </location>
</feature>
<accession>A0ABT2M0Q1</accession>
<dbReference type="PANTHER" id="PTHR30287">
    <property type="entry name" value="MEMBRANE COMPONENT OF PREDICTED ABC SUPERFAMILY METABOLITE UPTAKE TRANSPORTER"/>
    <property type="match status" value="1"/>
</dbReference>
<comment type="subcellular location">
    <subcellularLocation>
        <location evidence="1">Cell membrane</location>
        <topology evidence="1">Multi-pass membrane protein</topology>
    </subcellularLocation>
</comment>
<evidence type="ECO:0000256" key="3">
    <source>
        <dbReference type="ARBA" id="ARBA00022692"/>
    </source>
</evidence>
<feature type="transmembrane region" description="Helical" evidence="6">
    <location>
        <begin position="20"/>
        <end position="41"/>
    </location>
</feature>
<dbReference type="InterPro" id="IPR038766">
    <property type="entry name" value="Membrane_comp_ABC_pdt"/>
</dbReference>
<dbReference type="PANTHER" id="PTHR30287:SF2">
    <property type="entry name" value="BLL1001 PROTEIN"/>
    <property type="match status" value="1"/>
</dbReference>
<dbReference type="Pfam" id="PF02687">
    <property type="entry name" value="FtsX"/>
    <property type="match status" value="2"/>
</dbReference>
<evidence type="ECO:0000313" key="8">
    <source>
        <dbReference type="EMBL" id="MCT7399100.1"/>
    </source>
</evidence>
<evidence type="ECO:0000256" key="4">
    <source>
        <dbReference type="ARBA" id="ARBA00022989"/>
    </source>
</evidence>
<evidence type="ECO:0000256" key="6">
    <source>
        <dbReference type="SAM" id="Phobius"/>
    </source>
</evidence>
<keyword evidence="9" id="KW-1185">Reference proteome</keyword>
<gene>
    <name evidence="8" type="ORF">N5B56_08400</name>
</gene>
<evidence type="ECO:0000256" key="2">
    <source>
        <dbReference type="ARBA" id="ARBA00022475"/>
    </source>
</evidence>
<dbReference type="RefSeq" id="WP_260978725.1">
    <property type="nucleotide sequence ID" value="NZ_JAODBU010000007.1"/>
</dbReference>
<evidence type="ECO:0000313" key="9">
    <source>
        <dbReference type="Proteomes" id="UP001431199"/>
    </source>
</evidence>
<reference evidence="8" key="1">
    <citation type="submission" date="2022-09" db="EMBL/GenBank/DDBJ databases">
        <title>Eubacterium sp. LFL-14 isolated from human feces.</title>
        <authorList>
            <person name="Liu F."/>
        </authorList>
    </citation>
    <scope>NUCLEOTIDE SEQUENCE</scope>
    <source>
        <strain evidence="8">LFL-14</strain>
    </source>
</reference>
<dbReference type="Proteomes" id="UP001431199">
    <property type="component" value="Unassembled WGS sequence"/>
</dbReference>